<dbReference type="Proteomes" id="UP001055879">
    <property type="component" value="Linkage Group LG03"/>
</dbReference>
<name>A0ACB9DMS5_ARCLA</name>
<keyword evidence="2" id="KW-1185">Reference proteome</keyword>
<comment type="caution">
    <text evidence="1">The sequence shown here is derived from an EMBL/GenBank/DDBJ whole genome shotgun (WGS) entry which is preliminary data.</text>
</comment>
<dbReference type="EMBL" id="CM042049">
    <property type="protein sequence ID" value="KAI3747998.1"/>
    <property type="molecule type" value="Genomic_DNA"/>
</dbReference>
<evidence type="ECO:0000313" key="1">
    <source>
        <dbReference type="EMBL" id="KAI3747998.1"/>
    </source>
</evidence>
<reference evidence="2" key="1">
    <citation type="journal article" date="2022" name="Mol. Ecol. Resour.">
        <title>The genomes of chicory, endive, great burdock and yacon provide insights into Asteraceae palaeo-polyploidization history and plant inulin production.</title>
        <authorList>
            <person name="Fan W."/>
            <person name="Wang S."/>
            <person name="Wang H."/>
            <person name="Wang A."/>
            <person name="Jiang F."/>
            <person name="Liu H."/>
            <person name="Zhao H."/>
            <person name="Xu D."/>
            <person name="Zhang Y."/>
        </authorList>
    </citation>
    <scope>NUCLEOTIDE SEQUENCE [LARGE SCALE GENOMIC DNA]</scope>
    <source>
        <strain evidence="2">cv. Niubang</strain>
    </source>
</reference>
<protein>
    <submittedName>
        <fullName evidence="1">Uncharacterized protein</fullName>
    </submittedName>
</protein>
<sequence>MGLKLNYCGRKEQVDKSRSLLNHLHLLSYSNCLFLSSPLELTRTRTRTRTEPYLSRILTHTFPFFTLLPNKT</sequence>
<evidence type="ECO:0000313" key="2">
    <source>
        <dbReference type="Proteomes" id="UP001055879"/>
    </source>
</evidence>
<accession>A0ACB9DMS5</accession>
<organism evidence="1 2">
    <name type="scientific">Arctium lappa</name>
    <name type="common">Greater burdock</name>
    <name type="synonym">Lappa major</name>
    <dbReference type="NCBI Taxonomy" id="4217"/>
    <lineage>
        <taxon>Eukaryota</taxon>
        <taxon>Viridiplantae</taxon>
        <taxon>Streptophyta</taxon>
        <taxon>Embryophyta</taxon>
        <taxon>Tracheophyta</taxon>
        <taxon>Spermatophyta</taxon>
        <taxon>Magnoliopsida</taxon>
        <taxon>eudicotyledons</taxon>
        <taxon>Gunneridae</taxon>
        <taxon>Pentapetalae</taxon>
        <taxon>asterids</taxon>
        <taxon>campanulids</taxon>
        <taxon>Asterales</taxon>
        <taxon>Asteraceae</taxon>
        <taxon>Carduoideae</taxon>
        <taxon>Cardueae</taxon>
        <taxon>Arctiinae</taxon>
        <taxon>Arctium</taxon>
    </lineage>
</organism>
<reference evidence="1 2" key="2">
    <citation type="journal article" date="2022" name="Mol. Ecol. Resour.">
        <title>The genomes of chicory, endive, great burdock and yacon provide insights into Asteraceae paleo-polyploidization history and plant inulin production.</title>
        <authorList>
            <person name="Fan W."/>
            <person name="Wang S."/>
            <person name="Wang H."/>
            <person name="Wang A."/>
            <person name="Jiang F."/>
            <person name="Liu H."/>
            <person name="Zhao H."/>
            <person name="Xu D."/>
            <person name="Zhang Y."/>
        </authorList>
    </citation>
    <scope>NUCLEOTIDE SEQUENCE [LARGE SCALE GENOMIC DNA]</scope>
    <source>
        <strain evidence="2">cv. Niubang</strain>
    </source>
</reference>
<proteinExistence type="predicted"/>
<gene>
    <name evidence="1" type="ORF">L6452_10799</name>
</gene>